<proteinExistence type="predicted"/>
<feature type="region of interest" description="Disordered" evidence="1">
    <location>
        <begin position="1"/>
        <end position="45"/>
    </location>
</feature>
<dbReference type="EMBL" id="HBEF01005426">
    <property type="protein sequence ID" value="CAD8331256.1"/>
    <property type="molecule type" value="Transcribed_RNA"/>
</dbReference>
<protein>
    <submittedName>
        <fullName evidence="2">Uncharacterized protein</fullName>
    </submittedName>
</protein>
<evidence type="ECO:0000256" key="1">
    <source>
        <dbReference type="SAM" id="MobiDB-lite"/>
    </source>
</evidence>
<dbReference type="AlphaFoldDB" id="A0A7R9ZKK4"/>
<feature type="compositionally biased region" description="Low complexity" evidence="1">
    <location>
        <begin position="1"/>
        <end position="25"/>
    </location>
</feature>
<feature type="compositionally biased region" description="Basic and acidic residues" evidence="1">
    <location>
        <begin position="145"/>
        <end position="154"/>
    </location>
</feature>
<accession>A0A7R9ZKK4</accession>
<feature type="region of interest" description="Disordered" evidence="1">
    <location>
        <begin position="70"/>
        <end position="89"/>
    </location>
</feature>
<feature type="compositionally biased region" description="Low complexity" evidence="1">
    <location>
        <begin position="155"/>
        <end position="168"/>
    </location>
</feature>
<name>A0A7R9ZKK4_9STRA</name>
<feature type="compositionally biased region" description="Low complexity" evidence="1">
    <location>
        <begin position="110"/>
        <end position="131"/>
    </location>
</feature>
<gene>
    <name evidence="2" type="ORF">CAUS1442_LOCUS3355</name>
</gene>
<sequence length="324" mass="36679">MPPRQQQPTQQQPQSQPQQQPLTRPQPRPYTRARPAHRNQVQPVQVAVLKRPNSTMCTSSSRNFRAGFLNRCGALGPTSQQQQQQQPRTRRIIPNLTAHLQPHIRRRNQQRSTPQQEQEESSQAQAETQQPAEEKEQQQQQEEGTQTKEEKTNDTESTTESTAAPSTDGSENEESQQQQQEQPTQQVVSNLTSVMQTAKGADHGNDASVSNCSAHAATIITAPEEEAQSVAPMQSVTFEPNARIHPIPTHSRKVPDHMRMTSDEDIKHRDVLDFPAERFNWRKAIEDDEMINQGDDLLHPSQLSECNVLTPFLMVHTKLQQCFS</sequence>
<organism evidence="2">
    <name type="scientific">Craspedostauros australis</name>
    <dbReference type="NCBI Taxonomy" id="1486917"/>
    <lineage>
        <taxon>Eukaryota</taxon>
        <taxon>Sar</taxon>
        <taxon>Stramenopiles</taxon>
        <taxon>Ochrophyta</taxon>
        <taxon>Bacillariophyta</taxon>
        <taxon>Bacillariophyceae</taxon>
        <taxon>Bacillariophycidae</taxon>
        <taxon>Naviculales</taxon>
        <taxon>Naviculaceae</taxon>
        <taxon>Craspedostauros</taxon>
    </lineage>
</organism>
<evidence type="ECO:0000313" key="2">
    <source>
        <dbReference type="EMBL" id="CAD8331256.1"/>
    </source>
</evidence>
<reference evidence="2" key="1">
    <citation type="submission" date="2021-01" db="EMBL/GenBank/DDBJ databases">
        <authorList>
            <person name="Corre E."/>
            <person name="Pelletier E."/>
            <person name="Niang G."/>
            <person name="Scheremetjew M."/>
            <person name="Finn R."/>
            <person name="Kale V."/>
            <person name="Holt S."/>
            <person name="Cochrane G."/>
            <person name="Meng A."/>
            <person name="Brown T."/>
            <person name="Cohen L."/>
        </authorList>
    </citation>
    <scope>NUCLEOTIDE SEQUENCE</scope>
    <source>
        <strain evidence="2">CCMP3328</strain>
    </source>
</reference>
<feature type="compositionally biased region" description="Low complexity" evidence="1">
    <location>
        <begin position="175"/>
        <end position="186"/>
    </location>
</feature>
<feature type="region of interest" description="Disordered" evidence="1">
    <location>
        <begin position="98"/>
        <end position="186"/>
    </location>
</feature>